<protein>
    <submittedName>
        <fullName evidence="1">16832_t:CDS:1</fullName>
    </submittedName>
</protein>
<evidence type="ECO:0000313" key="2">
    <source>
        <dbReference type="Proteomes" id="UP000789525"/>
    </source>
</evidence>
<name>A0ACA9MFS0_9GLOM</name>
<feature type="non-terminal residue" evidence="1">
    <location>
        <position position="1"/>
    </location>
</feature>
<gene>
    <name evidence="1" type="ORF">ACOLOM_LOCUS6262</name>
</gene>
<evidence type="ECO:0000313" key="1">
    <source>
        <dbReference type="EMBL" id="CAG8589438.1"/>
    </source>
</evidence>
<sequence>RWWSAVAQGSGCSRSGEREIVQPSSGFLFLQKIPCPTELPRADILDGQCAPLANQRLCPQCMERLVVLQHFIPPARAGSRATTLKLPLYTPLCSLFAFPRILRTLVPQIATMRSTSERHRQYGDADSGPSGSGTISRPNPDQASTLPRQKPSSQHHVRGFNRLLHYIFPDKQRKAAAKAAARLQPPTTSSQPSLILPHKAWAAGDRVSAILKFTPLAKGVTVASVKMGLQEKVRTIYKNASHEEIRDAQQQPQRRNNNNLSSANATGHTSFFRRVGSRVQSRENLLGIFRTRTGGEDNTTPPSTDTPVTSPPRSPVAADSSSERSASPLGDESEDVEVIMRMRIPAEATPSHSIGPIFVTHRIKWDVLLRNHDGHYSELRCSLPIHLLSNEVLEETLAATNATRTALLGESHGVQVQEVILPAYHDHIRDRGTFIFANAELHTHVLATNPLNMAAVASAATTPEDELPELLGLTSSSYGPSSTLADQYHGGRSATTRLAEAESSELFLSLGRVPEAVHSQHQQHQQQVQGQGQGSGSQPPSQSSSRASSPERSEGRNSRHTFGIRPFTAFRHRSKSKGRTSTTGTPSSSASNSRPGSSHQASSAGHGTSGGGARSHKGHKFSLSRSSSGPSAPPSPEPVPPLPLPYARSSNTNSPTSTWTTSNSAATTSSDYYDTVPDYAFAARGFLGGGITPLSALRGLPSYNEAQRSRASSPLGPTSTVTSYNSSNSSGSRRRSLIMPGRRRSTESGEREREPVVPETTEVTASPSTSSS</sequence>
<reference evidence="1" key="1">
    <citation type="submission" date="2021-06" db="EMBL/GenBank/DDBJ databases">
        <authorList>
            <person name="Kallberg Y."/>
            <person name="Tangrot J."/>
            <person name="Rosling A."/>
        </authorList>
    </citation>
    <scope>NUCLEOTIDE SEQUENCE</scope>
    <source>
        <strain evidence="1">CL356</strain>
    </source>
</reference>
<proteinExistence type="predicted"/>
<dbReference type="EMBL" id="CAJVPT010012726">
    <property type="protein sequence ID" value="CAG8589438.1"/>
    <property type="molecule type" value="Genomic_DNA"/>
</dbReference>
<comment type="caution">
    <text evidence="1">The sequence shown here is derived from an EMBL/GenBank/DDBJ whole genome shotgun (WGS) entry which is preliminary data.</text>
</comment>
<organism evidence="1 2">
    <name type="scientific">Acaulospora colombiana</name>
    <dbReference type="NCBI Taxonomy" id="27376"/>
    <lineage>
        <taxon>Eukaryota</taxon>
        <taxon>Fungi</taxon>
        <taxon>Fungi incertae sedis</taxon>
        <taxon>Mucoromycota</taxon>
        <taxon>Glomeromycotina</taxon>
        <taxon>Glomeromycetes</taxon>
        <taxon>Diversisporales</taxon>
        <taxon>Acaulosporaceae</taxon>
        <taxon>Acaulospora</taxon>
    </lineage>
</organism>
<dbReference type="Proteomes" id="UP000789525">
    <property type="component" value="Unassembled WGS sequence"/>
</dbReference>
<keyword evidence="2" id="KW-1185">Reference proteome</keyword>
<accession>A0ACA9MFS0</accession>